<feature type="active site" description="Proton donor" evidence="6">
    <location>
        <position position="538"/>
    </location>
</feature>
<organism evidence="11 12">
    <name type="scientific">Phocaeicola massiliensis B84634 = Timone 84634 = DSM 17679 = JCM 13223</name>
    <dbReference type="NCBI Taxonomy" id="1121098"/>
    <lineage>
        <taxon>Bacteria</taxon>
        <taxon>Pseudomonadati</taxon>
        <taxon>Bacteroidota</taxon>
        <taxon>Bacteroidia</taxon>
        <taxon>Bacteroidales</taxon>
        <taxon>Bacteroidaceae</taxon>
        <taxon>Phocaeicola</taxon>
    </lineage>
</organism>
<evidence type="ECO:0000256" key="7">
    <source>
        <dbReference type="PIRSR" id="PIRSR005536-2"/>
    </source>
</evidence>
<keyword evidence="4 5" id="KW-0326">Glycosidase</keyword>
<dbReference type="GO" id="GO:0004557">
    <property type="term" value="F:alpha-galactosidase activity"/>
    <property type="evidence" value="ECO:0007669"/>
    <property type="project" value="UniProtKB-UniRule"/>
</dbReference>
<dbReference type="Pfam" id="PF16874">
    <property type="entry name" value="Glyco_hydro_36C"/>
    <property type="match status" value="1"/>
</dbReference>
<dbReference type="InterPro" id="IPR038417">
    <property type="entry name" value="Alpga-gal_N_sf"/>
</dbReference>
<dbReference type="eggNOG" id="COG3345">
    <property type="taxonomic scope" value="Bacteria"/>
</dbReference>
<evidence type="ECO:0000256" key="5">
    <source>
        <dbReference type="PIRNR" id="PIRNR005536"/>
    </source>
</evidence>
<protein>
    <recommendedName>
        <fullName evidence="2 5">Alpha-galactosidase</fullName>
        <ecNumber evidence="2 5">3.2.1.22</ecNumber>
    </recommendedName>
</protein>
<dbReference type="PANTHER" id="PTHR43053:SF3">
    <property type="entry name" value="ALPHA-GALACTOSIDASE C-RELATED"/>
    <property type="match status" value="1"/>
</dbReference>
<dbReference type="RefSeq" id="WP_005941442.1">
    <property type="nucleotide sequence ID" value="NZ_KB890337.1"/>
</dbReference>
<dbReference type="Gene3D" id="3.20.20.70">
    <property type="entry name" value="Aldolase class I"/>
    <property type="match status" value="1"/>
</dbReference>
<dbReference type="CDD" id="cd14791">
    <property type="entry name" value="GH36"/>
    <property type="match status" value="1"/>
</dbReference>
<dbReference type="PROSITE" id="PS00512">
    <property type="entry name" value="ALPHA_GALACTOSIDASE"/>
    <property type="match status" value="1"/>
</dbReference>
<comment type="similarity">
    <text evidence="5">Belongs to the glycosyl hydrolase.</text>
</comment>
<dbReference type="PIRSF" id="PIRSF005536">
    <property type="entry name" value="Agal"/>
    <property type="match status" value="1"/>
</dbReference>
<accession>U6RBZ1</accession>
<dbReference type="InterPro" id="IPR013780">
    <property type="entry name" value="Glyco_hydro_b"/>
</dbReference>
<evidence type="ECO:0000313" key="12">
    <source>
        <dbReference type="Proteomes" id="UP000017831"/>
    </source>
</evidence>
<evidence type="ECO:0000256" key="3">
    <source>
        <dbReference type="ARBA" id="ARBA00022801"/>
    </source>
</evidence>
<dbReference type="InterPro" id="IPR031704">
    <property type="entry name" value="Glyco_hydro_36_N"/>
</dbReference>
<evidence type="ECO:0000313" key="11">
    <source>
        <dbReference type="EMBL" id="EOA53980.1"/>
    </source>
</evidence>
<dbReference type="Gene3D" id="2.60.40.1180">
    <property type="entry name" value="Golgi alpha-mannosidase II"/>
    <property type="match status" value="1"/>
</dbReference>
<dbReference type="FunFam" id="3.20.20.70:FF:000118">
    <property type="entry name" value="Alpha-galactosidase"/>
    <property type="match status" value="1"/>
</dbReference>
<feature type="binding site" evidence="7">
    <location>
        <position position="186"/>
    </location>
    <ligand>
        <name>substrate</name>
    </ligand>
</feature>
<keyword evidence="3 5" id="KW-0378">Hydrolase</keyword>
<feature type="binding site" evidence="7">
    <location>
        <begin position="353"/>
        <end position="354"/>
    </location>
    <ligand>
        <name>substrate</name>
    </ligand>
</feature>
<dbReference type="AlphaFoldDB" id="U6RBZ1"/>
<feature type="signal peptide" evidence="8">
    <location>
        <begin position="1"/>
        <end position="19"/>
    </location>
</feature>
<dbReference type="EMBL" id="AQHY01000028">
    <property type="protein sequence ID" value="EOA53980.1"/>
    <property type="molecule type" value="Genomic_DNA"/>
</dbReference>
<dbReference type="Gene3D" id="2.70.98.60">
    <property type="entry name" value="alpha-galactosidase from lactobacil brevis"/>
    <property type="match status" value="1"/>
</dbReference>
<dbReference type="PRINTS" id="PR00743">
    <property type="entry name" value="GLHYDRLASE36"/>
</dbReference>
<reference evidence="11 12" key="1">
    <citation type="submission" date="2013-04" db="EMBL/GenBank/DDBJ databases">
        <title>The Genome Sequence of Bacteroides massiliensis DSM 17679.</title>
        <authorList>
            <consortium name="The Broad Institute Genomics Platform"/>
            <person name="Earl A."/>
            <person name="Ward D."/>
            <person name="Feldgarden M."/>
            <person name="Gevers D."/>
            <person name="Martens E."/>
            <person name="Fenner L."/>
            <person name="Roux V."/>
            <person name="Mallet M.N."/>
            <person name="Raoult D."/>
            <person name="Walker B."/>
            <person name="Young S."/>
            <person name="Zeng Q."/>
            <person name="Gargeya S."/>
            <person name="Fitzgerald M."/>
            <person name="Haas B."/>
            <person name="Abouelleil A."/>
            <person name="Allen A.W."/>
            <person name="Alvarado L."/>
            <person name="Arachchi H.M."/>
            <person name="Berlin A.M."/>
            <person name="Chapman S.B."/>
            <person name="Gainer-Dewar J."/>
            <person name="Goldberg J."/>
            <person name="Griggs A."/>
            <person name="Gujja S."/>
            <person name="Hansen M."/>
            <person name="Howarth C."/>
            <person name="Imamovic A."/>
            <person name="Ireland A."/>
            <person name="Larimer J."/>
            <person name="McCowan C."/>
            <person name="Murphy C."/>
            <person name="Pearson M."/>
            <person name="Poon T.W."/>
            <person name="Priest M."/>
            <person name="Roberts A."/>
            <person name="Saif S."/>
            <person name="Shea T."/>
            <person name="Sisk P."/>
            <person name="Sykes S."/>
            <person name="Wortman J."/>
            <person name="Nusbaum C."/>
            <person name="Birren B."/>
        </authorList>
    </citation>
    <scope>NUCLEOTIDE SEQUENCE [LARGE SCALE GENOMIC DNA]</scope>
    <source>
        <strain evidence="12">B84634 / Timone 84634 / DSM 17679 / JCM 13223</strain>
    </source>
</reference>
<dbReference type="PANTHER" id="PTHR43053">
    <property type="entry name" value="GLYCOSIDASE FAMILY 31"/>
    <property type="match status" value="1"/>
</dbReference>
<dbReference type="GO" id="GO:0016052">
    <property type="term" value="P:carbohydrate catabolic process"/>
    <property type="evidence" value="ECO:0007669"/>
    <property type="project" value="InterPro"/>
</dbReference>
<dbReference type="InterPro" id="IPR050985">
    <property type="entry name" value="Alpha-glycosidase_related"/>
</dbReference>
<name>U6RBZ1_9BACT</name>
<dbReference type="InterPro" id="IPR031705">
    <property type="entry name" value="Glyco_hydro_36_C"/>
</dbReference>
<dbReference type="SUPFAM" id="SSF51445">
    <property type="entry name" value="(Trans)glycosidases"/>
    <property type="match status" value="1"/>
</dbReference>
<comment type="catalytic activity">
    <reaction evidence="1 5">
        <text>Hydrolysis of terminal, non-reducing alpha-D-galactose residues in alpha-D-galactosides, including galactose oligosaccharides, galactomannans and galactolipids.</text>
        <dbReference type="EC" id="3.2.1.22"/>
    </reaction>
</comment>
<dbReference type="OrthoDB" id="9758822at2"/>
<dbReference type="InterPro" id="IPR017853">
    <property type="entry name" value="GH"/>
</dbReference>
<dbReference type="Proteomes" id="UP000017831">
    <property type="component" value="Unassembled WGS sequence"/>
</dbReference>
<dbReference type="PATRIC" id="fig|1121098.3.peg.2485"/>
<dbReference type="EC" id="3.2.1.22" evidence="2 5"/>
<feature type="domain" description="Glycosyl hydrolase family 36 N-terminal" evidence="10">
    <location>
        <begin position="43"/>
        <end position="274"/>
    </location>
</feature>
<evidence type="ECO:0000256" key="8">
    <source>
        <dbReference type="SAM" id="SignalP"/>
    </source>
</evidence>
<dbReference type="InterPro" id="IPR002252">
    <property type="entry name" value="Glyco_hydro_36"/>
</dbReference>
<evidence type="ECO:0000259" key="10">
    <source>
        <dbReference type="Pfam" id="PF16875"/>
    </source>
</evidence>
<feature type="binding site" evidence="7">
    <location>
        <position position="433"/>
    </location>
    <ligand>
        <name>substrate</name>
    </ligand>
</feature>
<keyword evidence="12" id="KW-1185">Reference proteome</keyword>
<dbReference type="InterPro" id="IPR000111">
    <property type="entry name" value="Glyco_hydro_27/36_CS"/>
</dbReference>
<sequence length="725" mass="82409">MKKIFLLLIVFFTCFQVSAEDRKTIRVSTDNTDLILKVAPNGRLYQSYLGSKLLNEQDIVSLPSASGGDASANGWEVYAGSGAEDYFEPAVAITHNDGNPCTILRYVSSESKAVDGGTETIIRLRDDQYPVDVTLYYIAYPKEDVIKTWSEISHQEKKPVMLSRYSSTMLYFSAEKYFLTEFSSDWAKEVQMSTQELQFGKKILDTKLGSRAAMFVQPFFELGFDRPANEHQGDVLLGTIGWTGNFRFTFEVDNEGNLRVIPAINPYASYYELAPKDVFKTPEFIFTLSKEGTGKASRNIHAWARNYQLKDGKGDRMTLLNNWENTGFKFDEKVLVELMKEAKHLGVDMFLLDDGWFANKYPRNNDHTGLGDWEATKSKLPNGVPALVAAAKEAGVKFGIWIEPEMISPKSELFEKHPEWAIHLPNRETYYYRNQLVLDLSNPKVQDFVFGVVDNIMTENPDVAFFKWDCNSPITNVYSPYLKEKQSQLYINHVRGVYNVLERVKAKYPNVPMMLCSGGGARCDYEALKYFTEFWCSDNTDPIERLYIQWGFSQFFPAKAMCAHVTSWNSKTSVKFRTDVASMCKLGFDMGLKELSEDELAYCQNAVANFNRLKPVILDGELYRLVSPYEGNHMSVMYVGEGQKKAVLYAYDIHPRFGEKLLPVKLQGLDPMKMYKVEEINLMPGKKSRLEANGKTFSGDYLMKVGLNVFTGGQAQSRVVELVAQ</sequence>
<dbReference type="GeneID" id="60061617"/>
<proteinExistence type="inferred from homology"/>
<keyword evidence="8" id="KW-0732">Signal</keyword>
<evidence type="ECO:0000256" key="6">
    <source>
        <dbReference type="PIRSR" id="PIRSR005536-1"/>
    </source>
</evidence>
<gene>
    <name evidence="11" type="ORF">HMPREF1534_02452</name>
</gene>
<feature type="binding site" evidence="7">
    <location>
        <position position="538"/>
    </location>
    <ligand>
        <name>substrate</name>
    </ligand>
</feature>
<dbReference type="InterPro" id="IPR013785">
    <property type="entry name" value="Aldolase_TIM"/>
</dbReference>
<feature type="domain" description="Glycosyl hydrolase family 36 C-terminal" evidence="9">
    <location>
        <begin position="634"/>
        <end position="722"/>
    </location>
</feature>
<dbReference type="HOGENOM" id="CLU_009640_2_2_10"/>
<dbReference type="STRING" id="1121098.HMPREF1534_02452"/>
<dbReference type="Pfam" id="PF02065">
    <property type="entry name" value="Melibiase"/>
    <property type="match status" value="1"/>
</dbReference>
<evidence type="ECO:0000259" key="9">
    <source>
        <dbReference type="Pfam" id="PF16874"/>
    </source>
</evidence>
<feature type="chain" id="PRO_5004679854" description="Alpha-galactosidase" evidence="8">
    <location>
        <begin position="20"/>
        <end position="725"/>
    </location>
</feature>
<evidence type="ECO:0000256" key="4">
    <source>
        <dbReference type="ARBA" id="ARBA00023295"/>
    </source>
</evidence>
<evidence type="ECO:0000256" key="1">
    <source>
        <dbReference type="ARBA" id="ARBA00001255"/>
    </source>
</evidence>
<comment type="caution">
    <text evidence="11">The sequence shown here is derived from an EMBL/GenBank/DDBJ whole genome shotgun (WGS) entry which is preliminary data.</text>
</comment>
<feature type="active site" description="Nucleophile" evidence="6">
    <location>
        <position position="469"/>
    </location>
</feature>
<dbReference type="Pfam" id="PF16875">
    <property type="entry name" value="Glyco_hydro_36N"/>
    <property type="match status" value="1"/>
</dbReference>
<feature type="binding site" evidence="7">
    <location>
        <begin position="467"/>
        <end position="471"/>
    </location>
    <ligand>
        <name>substrate</name>
    </ligand>
</feature>
<evidence type="ECO:0000256" key="2">
    <source>
        <dbReference type="ARBA" id="ARBA00012755"/>
    </source>
</evidence>
<feature type="binding site" evidence="7">
    <location>
        <position position="516"/>
    </location>
    <ligand>
        <name>substrate</name>
    </ligand>
</feature>